<protein>
    <recommendedName>
        <fullName evidence="1">Terpene synthase</fullName>
        <ecNumber evidence="1">4.2.3.-</ecNumber>
    </recommendedName>
</protein>
<dbReference type="PANTHER" id="PTHR35201">
    <property type="entry name" value="TERPENE SYNTHASE"/>
    <property type="match status" value="1"/>
</dbReference>
<evidence type="ECO:0000313" key="3">
    <source>
        <dbReference type="Proteomes" id="UP000295438"/>
    </source>
</evidence>
<comment type="cofactor">
    <cofactor evidence="1">
        <name>Mg(2+)</name>
        <dbReference type="ChEBI" id="CHEBI:18420"/>
    </cofactor>
</comment>
<gene>
    <name evidence="2" type="ORF">E1898_12055</name>
</gene>
<name>A0A4R5UVQ0_9BACT</name>
<keyword evidence="3" id="KW-1185">Reference proteome</keyword>
<dbReference type="InterPro" id="IPR008949">
    <property type="entry name" value="Isoprenoid_synthase_dom_sf"/>
</dbReference>
<evidence type="ECO:0000256" key="1">
    <source>
        <dbReference type="RuleBase" id="RU366034"/>
    </source>
</evidence>
<accession>A0A4R5UVQ0</accession>
<dbReference type="GO" id="GO:0010333">
    <property type="term" value="F:terpene synthase activity"/>
    <property type="evidence" value="ECO:0007669"/>
    <property type="project" value="InterPro"/>
</dbReference>
<keyword evidence="1" id="KW-0456">Lyase</keyword>
<dbReference type="InterPro" id="IPR034686">
    <property type="entry name" value="Terpene_cyclase-like_2"/>
</dbReference>
<keyword evidence="1" id="KW-0460">Magnesium</keyword>
<dbReference type="PANTHER" id="PTHR35201:SF4">
    <property type="entry name" value="BETA-PINACENE SYNTHASE-RELATED"/>
    <property type="match status" value="1"/>
</dbReference>
<dbReference type="RefSeq" id="WP_133391054.1">
    <property type="nucleotide sequence ID" value="NZ_SMUW01000035.1"/>
</dbReference>
<comment type="similarity">
    <text evidence="1">Belongs to the terpene synthase family.</text>
</comment>
<evidence type="ECO:0000313" key="2">
    <source>
        <dbReference type="EMBL" id="TDK43338.1"/>
    </source>
</evidence>
<keyword evidence="1" id="KW-0479">Metal-binding</keyword>
<reference evidence="2 3" key="1">
    <citation type="submission" date="2019-03" db="EMBL/GenBank/DDBJ databases">
        <title>Algoriphagus aquimaris sp. nov., isolated form marine sediment in Pohang, Korea.</title>
        <authorList>
            <person name="Kim J."/>
            <person name="Yoon S.-H."/>
            <person name="Lee S.-S."/>
        </authorList>
    </citation>
    <scope>NUCLEOTIDE SEQUENCE [LARGE SCALE GENOMIC DNA]</scope>
    <source>
        <strain evidence="2 3">F21</strain>
    </source>
</reference>
<dbReference type="SUPFAM" id="SSF48576">
    <property type="entry name" value="Terpenoid synthases"/>
    <property type="match status" value="1"/>
</dbReference>
<dbReference type="EC" id="4.2.3.-" evidence="1"/>
<organism evidence="2 3">
    <name type="scientific">Algoriphagus formosus</name>
    <dbReference type="NCBI Taxonomy" id="2007308"/>
    <lineage>
        <taxon>Bacteria</taxon>
        <taxon>Pseudomonadati</taxon>
        <taxon>Bacteroidota</taxon>
        <taxon>Cytophagia</taxon>
        <taxon>Cytophagales</taxon>
        <taxon>Cyclobacteriaceae</taxon>
        <taxon>Algoriphagus</taxon>
    </lineage>
</organism>
<dbReference type="Proteomes" id="UP000295438">
    <property type="component" value="Unassembled WGS sequence"/>
</dbReference>
<dbReference type="Gene3D" id="1.10.600.10">
    <property type="entry name" value="Farnesyl Diphosphate Synthase"/>
    <property type="match status" value="1"/>
</dbReference>
<dbReference type="EMBL" id="SMUW01000035">
    <property type="protein sequence ID" value="TDK43338.1"/>
    <property type="molecule type" value="Genomic_DNA"/>
</dbReference>
<proteinExistence type="inferred from homology"/>
<comment type="caution">
    <text evidence="2">The sequence shown here is derived from an EMBL/GenBank/DDBJ whole genome shotgun (WGS) entry which is preliminary data.</text>
</comment>
<sequence length="297" mass="35696">MKDRFPYDCNPHSLDLETEILRWAWDANLFESPAELERCRVQKVNRFAGYLYPRESKERLQPIMKLFLCLFLLDDILDYEVNEEMVDILEDIRRHKIRIESRRIEILSNHCLKMHLLLKKTMKTEILRQEWEEYWFQYLGGLQWELINKLERKAPNFIEYRMQRPHSSGVFLAVHLLRNEYSPRDCEAELLEREIARLICFSNDIASYYKELSIGDFHNELILIFGENNEKALAWGMEERKKIVHKIHSLSDLIRAKSNDCDQWIDHLHLMVGGCLFWGEESLRYQNYINGKPSQLK</sequence>
<dbReference type="Pfam" id="PF19086">
    <property type="entry name" value="Terpene_syn_C_2"/>
    <property type="match status" value="1"/>
</dbReference>
<dbReference type="AlphaFoldDB" id="A0A4R5UVQ0"/>
<dbReference type="GO" id="GO:0046872">
    <property type="term" value="F:metal ion binding"/>
    <property type="evidence" value="ECO:0007669"/>
    <property type="project" value="UniProtKB-KW"/>
</dbReference>